<accession>A0A485KYI1</accession>
<feature type="compositionally biased region" description="Low complexity" evidence="1">
    <location>
        <begin position="313"/>
        <end position="325"/>
    </location>
</feature>
<dbReference type="Proteomes" id="UP000332933">
    <property type="component" value="Unassembled WGS sequence"/>
</dbReference>
<dbReference type="EMBL" id="VJMH01005464">
    <property type="protein sequence ID" value="KAF0695628.1"/>
    <property type="molecule type" value="Genomic_DNA"/>
</dbReference>
<feature type="compositionally biased region" description="Low complexity" evidence="1">
    <location>
        <begin position="251"/>
        <end position="285"/>
    </location>
</feature>
<feature type="region of interest" description="Disordered" evidence="1">
    <location>
        <begin position="189"/>
        <end position="390"/>
    </location>
</feature>
<reference evidence="4 5" key="1">
    <citation type="submission" date="2019-03" db="EMBL/GenBank/DDBJ databases">
        <authorList>
            <person name="Gaulin E."/>
            <person name="Dumas B."/>
        </authorList>
    </citation>
    <scope>NUCLEOTIDE SEQUENCE [LARGE SCALE GENOMIC DNA]</scope>
    <source>
        <strain evidence="4">CBS 568.67</strain>
    </source>
</reference>
<name>A0A485KYI1_9STRA</name>
<evidence type="ECO:0000256" key="2">
    <source>
        <dbReference type="SAM" id="Phobius"/>
    </source>
</evidence>
<protein>
    <submittedName>
        <fullName evidence="4">Aste57867_13579 protein</fullName>
    </submittedName>
</protein>
<feature type="compositionally biased region" description="Low complexity" evidence="1">
    <location>
        <begin position="381"/>
        <end position="390"/>
    </location>
</feature>
<gene>
    <name evidence="4" type="primary">Aste57867_13579</name>
    <name evidence="3" type="ORF">As57867_013529</name>
    <name evidence="4" type="ORF">ASTE57867_13579</name>
</gene>
<feature type="transmembrane region" description="Helical" evidence="2">
    <location>
        <begin position="391"/>
        <end position="415"/>
    </location>
</feature>
<keyword evidence="2" id="KW-0812">Transmembrane</keyword>
<sequence>MPTTPITLWACRVRLTHRRRRVPGNGRWFVKPVFLSCDRYVAVSHGPTGRWLYMFFRLIDPPLPPRFEFHRLFMPRCVAAAAVLLVAASSLAGSSIDSVVSTRLQPRHLDSMPPSTQTLWPQWCHGFMPPASCPLRCKAAAADPLGRAAQDCSHCAVARFMPSPSTCIRRGGCRQAFMPHATCTSVAITSTPPPPWTRWPSMTTATPGVPTPLSPPPTTLPTLPPTTQPPTASNPIRTTNRTDGPPGGGSTPDDAGSASDAPGPSTSSATSRPIATSSTTTGNSNNPPPWLPTTALPSSTTTGNSNNPPPWLPTTALPSSGSLSTSPPPASSPPPPGPLEAQSPLGGVANAPTPTPLKSPKRLQAPRANGTTANDDDDNASSHSSSTTASLSGGAIAGIAVGCVACAGAVGFFVWRKKKATDQEYQSNLLQDHQTASGQYLAML</sequence>
<evidence type="ECO:0000313" key="4">
    <source>
        <dbReference type="EMBL" id="VFT90417.1"/>
    </source>
</evidence>
<evidence type="ECO:0000313" key="5">
    <source>
        <dbReference type="Proteomes" id="UP000332933"/>
    </source>
</evidence>
<keyword evidence="5" id="KW-1185">Reference proteome</keyword>
<organism evidence="4 5">
    <name type="scientific">Aphanomyces stellatus</name>
    <dbReference type="NCBI Taxonomy" id="120398"/>
    <lineage>
        <taxon>Eukaryota</taxon>
        <taxon>Sar</taxon>
        <taxon>Stramenopiles</taxon>
        <taxon>Oomycota</taxon>
        <taxon>Saprolegniomycetes</taxon>
        <taxon>Saprolegniales</taxon>
        <taxon>Verrucalvaceae</taxon>
        <taxon>Aphanomyces</taxon>
    </lineage>
</organism>
<feature type="compositionally biased region" description="Low complexity" evidence="1">
    <location>
        <begin position="292"/>
        <end position="302"/>
    </location>
</feature>
<feature type="compositionally biased region" description="Pro residues" evidence="1">
    <location>
        <begin position="209"/>
        <end position="228"/>
    </location>
</feature>
<evidence type="ECO:0000313" key="3">
    <source>
        <dbReference type="EMBL" id="KAF0695628.1"/>
    </source>
</evidence>
<dbReference type="AlphaFoldDB" id="A0A485KYI1"/>
<reference evidence="3" key="2">
    <citation type="submission" date="2019-06" db="EMBL/GenBank/DDBJ databases">
        <title>Genomics analysis of Aphanomyces spp. identifies a new class of oomycete effector associated with host adaptation.</title>
        <authorList>
            <person name="Gaulin E."/>
        </authorList>
    </citation>
    <scope>NUCLEOTIDE SEQUENCE</scope>
    <source>
        <strain evidence="3">CBS 578.67</strain>
    </source>
</reference>
<evidence type="ECO:0000256" key="1">
    <source>
        <dbReference type="SAM" id="MobiDB-lite"/>
    </source>
</evidence>
<feature type="compositionally biased region" description="Low complexity" evidence="1">
    <location>
        <begin position="198"/>
        <end position="208"/>
    </location>
</feature>
<keyword evidence="2" id="KW-1133">Transmembrane helix</keyword>
<feature type="compositionally biased region" description="Pro residues" evidence="1">
    <location>
        <begin position="326"/>
        <end position="338"/>
    </location>
</feature>
<dbReference type="EMBL" id="CAADRA010005485">
    <property type="protein sequence ID" value="VFT90417.1"/>
    <property type="molecule type" value="Genomic_DNA"/>
</dbReference>
<proteinExistence type="predicted"/>
<keyword evidence="2" id="KW-0472">Membrane</keyword>